<comment type="subcellular location">
    <subcellularLocation>
        <location evidence="1">Cytoplasm</location>
    </subcellularLocation>
</comment>
<feature type="binding site" evidence="11">
    <location>
        <position position="109"/>
    </location>
    <ligand>
        <name>Zn(2+)</name>
        <dbReference type="ChEBI" id="CHEBI:29105"/>
    </ligand>
</feature>
<dbReference type="STRING" id="83656.B1H18_23145"/>
<dbReference type="GO" id="GO:0005737">
    <property type="term" value="C:cytoplasm"/>
    <property type="evidence" value="ECO:0007669"/>
    <property type="project" value="UniProtKB-SubCell"/>
</dbReference>
<keyword evidence="7" id="KW-0408">Iron</keyword>
<dbReference type="GO" id="GO:1900376">
    <property type="term" value="P:regulation of secondary metabolite biosynthetic process"/>
    <property type="evidence" value="ECO:0007669"/>
    <property type="project" value="TreeGrafter"/>
</dbReference>
<proteinExistence type="inferred from homology"/>
<dbReference type="Gene3D" id="1.10.10.10">
    <property type="entry name" value="Winged helix-like DNA-binding domain superfamily/Winged helix DNA-binding domain"/>
    <property type="match status" value="1"/>
</dbReference>
<evidence type="ECO:0000256" key="11">
    <source>
        <dbReference type="PIRSR" id="PIRSR602481-1"/>
    </source>
</evidence>
<evidence type="ECO:0000256" key="6">
    <source>
        <dbReference type="ARBA" id="ARBA00022833"/>
    </source>
</evidence>
<name>A0A1V4A4K2_9ACTN</name>
<protein>
    <submittedName>
        <fullName evidence="13">Transcriptional repressor</fullName>
    </submittedName>
</protein>
<evidence type="ECO:0000256" key="8">
    <source>
        <dbReference type="ARBA" id="ARBA00023015"/>
    </source>
</evidence>
<dbReference type="CDD" id="cd07153">
    <property type="entry name" value="Fur_like"/>
    <property type="match status" value="1"/>
</dbReference>
<evidence type="ECO:0000256" key="10">
    <source>
        <dbReference type="ARBA" id="ARBA00023163"/>
    </source>
</evidence>
<evidence type="ECO:0000256" key="5">
    <source>
        <dbReference type="ARBA" id="ARBA00022723"/>
    </source>
</evidence>
<dbReference type="AlphaFoldDB" id="A0A1V4A4K2"/>
<evidence type="ECO:0000313" key="14">
    <source>
        <dbReference type="Proteomes" id="UP000190539"/>
    </source>
</evidence>
<evidence type="ECO:0000256" key="1">
    <source>
        <dbReference type="ARBA" id="ARBA00004496"/>
    </source>
</evidence>
<evidence type="ECO:0000256" key="3">
    <source>
        <dbReference type="ARBA" id="ARBA00022490"/>
    </source>
</evidence>
<dbReference type="GO" id="GO:0045892">
    <property type="term" value="P:negative regulation of DNA-templated transcription"/>
    <property type="evidence" value="ECO:0007669"/>
    <property type="project" value="TreeGrafter"/>
</dbReference>
<dbReference type="Proteomes" id="UP000190539">
    <property type="component" value="Unassembled WGS sequence"/>
</dbReference>
<dbReference type="EMBL" id="MVFC01000023">
    <property type="protein sequence ID" value="OON75380.1"/>
    <property type="molecule type" value="Genomic_DNA"/>
</dbReference>
<dbReference type="GO" id="GO:0008270">
    <property type="term" value="F:zinc ion binding"/>
    <property type="evidence" value="ECO:0007669"/>
    <property type="project" value="TreeGrafter"/>
</dbReference>
<evidence type="ECO:0000256" key="12">
    <source>
        <dbReference type="SAM" id="MobiDB-lite"/>
    </source>
</evidence>
<feature type="binding site" evidence="11">
    <location>
        <position position="152"/>
    </location>
    <ligand>
        <name>Zn(2+)</name>
        <dbReference type="ChEBI" id="CHEBI:29105"/>
    </ligand>
</feature>
<dbReference type="GO" id="GO:0000976">
    <property type="term" value="F:transcription cis-regulatory region binding"/>
    <property type="evidence" value="ECO:0007669"/>
    <property type="project" value="TreeGrafter"/>
</dbReference>
<feature type="binding site" evidence="11">
    <location>
        <position position="112"/>
    </location>
    <ligand>
        <name>Zn(2+)</name>
        <dbReference type="ChEBI" id="CHEBI:29105"/>
    </ligand>
</feature>
<evidence type="ECO:0000256" key="2">
    <source>
        <dbReference type="ARBA" id="ARBA00007957"/>
    </source>
</evidence>
<accession>A0A1V4A4K2</accession>
<keyword evidence="5 11" id="KW-0479">Metal-binding</keyword>
<comment type="caution">
    <text evidence="13">The sequence shown here is derived from an EMBL/GenBank/DDBJ whole genome shotgun (WGS) entry which is preliminary data.</text>
</comment>
<keyword evidence="14" id="KW-1185">Reference proteome</keyword>
<organism evidence="13 14">
    <name type="scientific">Streptomyces tsukubensis</name>
    <dbReference type="NCBI Taxonomy" id="83656"/>
    <lineage>
        <taxon>Bacteria</taxon>
        <taxon>Bacillati</taxon>
        <taxon>Actinomycetota</taxon>
        <taxon>Actinomycetes</taxon>
        <taxon>Kitasatosporales</taxon>
        <taxon>Streptomycetaceae</taxon>
        <taxon>Streptomyces</taxon>
    </lineage>
</organism>
<feature type="binding site" evidence="11">
    <location>
        <position position="149"/>
    </location>
    <ligand>
        <name>Zn(2+)</name>
        <dbReference type="ChEBI" id="CHEBI:29105"/>
    </ligand>
</feature>
<comment type="cofactor">
    <cofactor evidence="11">
        <name>Zn(2+)</name>
        <dbReference type="ChEBI" id="CHEBI:29105"/>
    </cofactor>
    <text evidence="11">Binds 1 zinc ion per subunit.</text>
</comment>
<evidence type="ECO:0000256" key="9">
    <source>
        <dbReference type="ARBA" id="ARBA00023125"/>
    </source>
</evidence>
<dbReference type="PANTHER" id="PTHR33202">
    <property type="entry name" value="ZINC UPTAKE REGULATION PROTEIN"/>
    <property type="match status" value="1"/>
</dbReference>
<keyword evidence="6 11" id="KW-0862">Zinc</keyword>
<dbReference type="InterPro" id="IPR002481">
    <property type="entry name" value="FUR"/>
</dbReference>
<reference evidence="13 14" key="1">
    <citation type="submission" date="2017-02" db="EMBL/GenBank/DDBJ databases">
        <title>Draft Genome Sequence of Streptomyces tsukubaensis F601, a Producer of the immunosuppressant tacrolimus FK506.</title>
        <authorList>
            <person name="Zong G."/>
            <person name="Zhong C."/>
            <person name="Fu J."/>
            <person name="Qin R."/>
            <person name="Cao G."/>
        </authorList>
    </citation>
    <scope>NUCLEOTIDE SEQUENCE [LARGE SCALE GENOMIC DNA]</scope>
    <source>
        <strain evidence="13 14">F601</strain>
    </source>
</reference>
<gene>
    <name evidence="13" type="ORF">B1H18_23145</name>
</gene>
<sequence>MDAFAEELRAKGLRSTAQRRAVLTALEGAPHSTAPGLESALGVGRPGAAPERTGDGSGRTGDAPAFSRQGLYNVLDDLTRAGLVRRIEPAGSAARYELRVGDNHHHVVCRSCGDVEDVDCVIGAAPCLEPLEDRGFVIEEAEVTWWGVCGPCRAAEPARGG</sequence>
<dbReference type="GO" id="GO:0003700">
    <property type="term" value="F:DNA-binding transcription factor activity"/>
    <property type="evidence" value="ECO:0007669"/>
    <property type="project" value="InterPro"/>
</dbReference>
<keyword evidence="3" id="KW-0963">Cytoplasm</keyword>
<dbReference type="RefSeq" id="WP_077970695.1">
    <property type="nucleotide sequence ID" value="NZ_CP045178.1"/>
</dbReference>
<evidence type="ECO:0000313" key="13">
    <source>
        <dbReference type="EMBL" id="OON75380.1"/>
    </source>
</evidence>
<dbReference type="InterPro" id="IPR043135">
    <property type="entry name" value="Fur_C"/>
</dbReference>
<keyword evidence="9" id="KW-0238">DNA-binding</keyword>
<feature type="region of interest" description="Disordered" evidence="12">
    <location>
        <begin position="27"/>
        <end position="66"/>
    </location>
</feature>
<keyword evidence="4" id="KW-0678">Repressor</keyword>
<dbReference type="OrthoDB" id="5242893at2"/>
<dbReference type="Gene3D" id="3.30.1490.190">
    <property type="match status" value="1"/>
</dbReference>
<evidence type="ECO:0000256" key="4">
    <source>
        <dbReference type="ARBA" id="ARBA00022491"/>
    </source>
</evidence>
<dbReference type="SUPFAM" id="SSF46785">
    <property type="entry name" value="Winged helix' DNA-binding domain"/>
    <property type="match status" value="1"/>
</dbReference>
<comment type="similarity">
    <text evidence="2">Belongs to the Fur family.</text>
</comment>
<evidence type="ECO:0000256" key="7">
    <source>
        <dbReference type="ARBA" id="ARBA00023004"/>
    </source>
</evidence>
<dbReference type="PANTHER" id="PTHR33202:SF18">
    <property type="entry name" value="TRANSCRIPTIONAL REGULATOR FURA"/>
    <property type="match status" value="1"/>
</dbReference>
<dbReference type="Pfam" id="PF01475">
    <property type="entry name" value="FUR"/>
    <property type="match status" value="1"/>
</dbReference>
<keyword evidence="8" id="KW-0805">Transcription regulation</keyword>
<dbReference type="InterPro" id="IPR036390">
    <property type="entry name" value="WH_DNA-bd_sf"/>
</dbReference>
<keyword evidence="10" id="KW-0804">Transcription</keyword>
<dbReference type="InterPro" id="IPR036388">
    <property type="entry name" value="WH-like_DNA-bd_sf"/>
</dbReference>